<proteinExistence type="predicted"/>
<gene>
    <name evidence="1" type="ORF">RCZ01_07140</name>
</gene>
<name>A0A5M4B831_9FLAO</name>
<dbReference type="AlphaFoldDB" id="A0A5M4B831"/>
<protein>
    <recommendedName>
        <fullName evidence="3">Knr4/Smi1-like domain-containing protein</fullName>
    </recommendedName>
</protein>
<evidence type="ECO:0000313" key="2">
    <source>
        <dbReference type="Proteomes" id="UP000398217"/>
    </source>
</evidence>
<accession>A0A5M4B831</accession>
<evidence type="ECO:0008006" key="3">
    <source>
        <dbReference type="Google" id="ProtNLM"/>
    </source>
</evidence>
<evidence type="ECO:0000313" key="1">
    <source>
        <dbReference type="EMBL" id="GET45412.1"/>
    </source>
</evidence>
<sequence>MKYNRKELDTQKQFHAKRIENENIPQSYKDFMANKPENQMTSVRYGRRKTAKQNSTPRQDYCIYAYDMLIRNSDPDDKKSSLNYQWLSDADLNYKPLEGETEGITLEQIRKAFCFGSTDGGKLFFHPEDHSVWEIYYDLYIRQTAKNFEQFIKQAKVQQTWELK</sequence>
<dbReference type="EMBL" id="BLBC01000005">
    <property type="protein sequence ID" value="GET45412.1"/>
    <property type="molecule type" value="Genomic_DNA"/>
</dbReference>
<organism evidence="1 2">
    <name type="scientific">Capnocytophaga felis</name>
    <dbReference type="NCBI Taxonomy" id="2267611"/>
    <lineage>
        <taxon>Bacteria</taxon>
        <taxon>Pseudomonadati</taxon>
        <taxon>Bacteroidota</taxon>
        <taxon>Flavobacteriia</taxon>
        <taxon>Flavobacteriales</taxon>
        <taxon>Flavobacteriaceae</taxon>
        <taxon>Capnocytophaga</taxon>
    </lineage>
</organism>
<dbReference type="Proteomes" id="UP000398217">
    <property type="component" value="Unassembled WGS sequence"/>
</dbReference>
<keyword evidence="2" id="KW-1185">Reference proteome</keyword>
<dbReference type="RefSeq" id="WP_155284085.1">
    <property type="nucleotide sequence ID" value="NZ_BLBC01000005.1"/>
</dbReference>
<comment type="caution">
    <text evidence="1">The sequence shown here is derived from an EMBL/GenBank/DDBJ whole genome shotgun (WGS) entry which is preliminary data.</text>
</comment>
<dbReference type="OrthoDB" id="1149292at2"/>
<reference evidence="2" key="1">
    <citation type="journal article" date="2020" name="Int. J. Syst. Evol. Microbiol.">
        <title>Capnocytophaga felis sp. nov. isolated from the feline oral cavity.</title>
        <authorList>
            <person name="Suzuki M."/>
            <person name="Umeda K."/>
            <person name="Kimura M."/>
            <person name="Imaoka K."/>
            <person name="Morikawa S."/>
            <person name="Maeda K."/>
        </authorList>
    </citation>
    <scope>NUCLEOTIDE SEQUENCE [LARGE SCALE GENOMIC DNA]</scope>
    <source>
        <strain evidence="2">KC07070</strain>
    </source>
</reference>